<gene>
    <name evidence="2" type="ORF">FHX44_114672</name>
</gene>
<dbReference type="AlphaFoldDB" id="A0A561SV56"/>
<dbReference type="PROSITE" id="PS51186">
    <property type="entry name" value="GNAT"/>
    <property type="match status" value="1"/>
</dbReference>
<dbReference type="Proteomes" id="UP000321261">
    <property type="component" value="Unassembled WGS sequence"/>
</dbReference>
<feature type="domain" description="N-acetyltransferase" evidence="1">
    <location>
        <begin position="1"/>
        <end position="166"/>
    </location>
</feature>
<protein>
    <submittedName>
        <fullName evidence="2">Acetyltransferase (GNAT) family protein</fullName>
    </submittedName>
</protein>
<proteinExistence type="predicted"/>
<evidence type="ECO:0000313" key="2">
    <source>
        <dbReference type="EMBL" id="TWF78749.1"/>
    </source>
</evidence>
<organism evidence="2 3">
    <name type="scientific">Pseudonocardia hierapolitana</name>
    <dbReference type="NCBI Taxonomy" id="1128676"/>
    <lineage>
        <taxon>Bacteria</taxon>
        <taxon>Bacillati</taxon>
        <taxon>Actinomycetota</taxon>
        <taxon>Actinomycetes</taxon>
        <taxon>Pseudonocardiales</taxon>
        <taxon>Pseudonocardiaceae</taxon>
        <taxon>Pseudonocardia</taxon>
    </lineage>
</organism>
<comment type="caution">
    <text evidence="2">The sequence shown here is derived from an EMBL/GenBank/DDBJ whole genome shotgun (WGS) entry which is preliminary data.</text>
</comment>
<evidence type="ECO:0000259" key="1">
    <source>
        <dbReference type="PROSITE" id="PS51186"/>
    </source>
</evidence>
<dbReference type="InterPro" id="IPR016181">
    <property type="entry name" value="Acyl_CoA_acyltransferase"/>
</dbReference>
<dbReference type="Pfam" id="PF00583">
    <property type="entry name" value="Acetyltransf_1"/>
    <property type="match status" value="1"/>
</dbReference>
<reference evidence="2 3" key="1">
    <citation type="submission" date="2019-06" db="EMBL/GenBank/DDBJ databases">
        <title>Sequencing the genomes of 1000 actinobacteria strains.</title>
        <authorList>
            <person name="Klenk H.-P."/>
        </authorList>
    </citation>
    <scope>NUCLEOTIDE SEQUENCE [LARGE SCALE GENOMIC DNA]</scope>
    <source>
        <strain evidence="2 3">DSM 45671</strain>
    </source>
</reference>
<dbReference type="SUPFAM" id="SSF55729">
    <property type="entry name" value="Acyl-CoA N-acyltransferases (Nat)"/>
    <property type="match status" value="1"/>
</dbReference>
<sequence>MRRAGTGEIADVLAVLDEVAGWLDARGVRQWPPRFERVRVEPAVLAGETWLAVDDEHVLATVTLDRADRLWADHPASATYVHRLAVRRVAAGLGGRILGWAARRAAAEGCHYLRLDCVASNRRLRDYYEAAGFRHRGDVEVTGPPGGRGEPGSAVGVSRYELALPG</sequence>
<dbReference type="InterPro" id="IPR000182">
    <property type="entry name" value="GNAT_dom"/>
</dbReference>
<keyword evidence="3" id="KW-1185">Reference proteome</keyword>
<dbReference type="GO" id="GO:0016747">
    <property type="term" value="F:acyltransferase activity, transferring groups other than amino-acyl groups"/>
    <property type="evidence" value="ECO:0007669"/>
    <property type="project" value="InterPro"/>
</dbReference>
<name>A0A561SV56_9PSEU</name>
<dbReference type="EMBL" id="VIWU01000001">
    <property type="protein sequence ID" value="TWF78749.1"/>
    <property type="molecule type" value="Genomic_DNA"/>
</dbReference>
<keyword evidence="2" id="KW-0808">Transferase</keyword>
<dbReference type="Gene3D" id="3.40.630.30">
    <property type="match status" value="1"/>
</dbReference>
<evidence type="ECO:0000313" key="3">
    <source>
        <dbReference type="Proteomes" id="UP000321261"/>
    </source>
</evidence>
<accession>A0A561SV56</accession>